<dbReference type="Pfam" id="PF10613">
    <property type="entry name" value="Lig_chan-Glu_bd"/>
    <property type="match status" value="1"/>
</dbReference>
<dbReference type="Proteomes" id="UP001283361">
    <property type="component" value="Unassembled WGS sequence"/>
</dbReference>
<keyword evidence="10" id="KW-1071">Ligand-gated ion channel</keyword>
<dbReference type="InterPro" id="IPR001320">
    <property type="entry name" value="Iontro_rcpt_C"/>
</dbReference>
<dbReference type="InterPro" id="IPR015683">
    <property type="entry name" value="Ionotropic_Glu_rcpt"/>
</dbReference>
<evidence type="ECO:0000256" key="5">
    <source>
        <dbReference type="ARBA" id="ARBA00022989"/>
    </source>
</evidence>
<keyword evidence="6" id="KW-0406">Ion transport</keyword>
<dbReference type="PRINTS" id="PR00177">
    <property type="entry name" value="NMDARECEPTOR"/>
</dbReference>
<evidence type="ECO:0000256" key="1">
    <source>
        <dbReference type="ARBA" id="ARBA00004651"/>
    </source>
</evidence>
<gene>
    <name evidence="19" type="ORF">RRG08_010660</name>
</gene>
<evidence type="ECO:0000256" key="13">
    <source>
        <dbReference type="PIRSR" id="PIRSR601508-2"/>
    </source>
</evidence>
<dbReference type="GO" id="GO:0038023">
    <property type="term" value="F:signaling receptor activity"/>
    <property type="evidence" value="ECO:0007669"/>
    <property type="project" value="InterPro"/>
</dbReference>
<dbReference type="Pfam" id="PF00060">
    <property type="entry name" value="Lig_chan"/>
    <property type="match status" value="1"/>
</dbReference>
<feature type="transmembrane region" description="Helical" evidence="15">
    <location>
        <begin position="584"/>
        <end position="603"/>
    </location>
</feature>
<evidence type="ECO:0000256" key="11">
    <source>
        <dbReference type="ARBA" id="ARBA00023303"/>
    </source>
</evidence>
<feature type="transmembrane region" description="Helical" evidence="15">
    <location>
        <begin position="615"/>
        <end position="638"/>
    </location>
</feature>
<proteinExistence type="predicted"/>
<dbReference type="PANTHER" id="PTHR18966">
    <property type="entry name" value="IONOTROPIC GLUTAMATE RECEPTOR"/>
    <property type="match status" value="1"/>
</dbReference>
<keyword evidence="5 15" id="KW-1133">Transmembrane helix</keyword>
<dbReference type="SUPFAM" id="SSF53850">
    <property type="entry name" value="Periplasmic binding protein-like II"/>
    <property type="match status" value="1"/>
</dbReference>
<evidence type="ECO:0000259" key="17">
    <source>
        <dbReference type="SMART" id="SM00079"/>
    </source>
</evidence>
<keyword evidence="14" id="KW-1015">Disulfide bond</keyword>
<sequence>MKDFCDVLVLVLTTAVITEHFGYSQGRAFVPFLCTLENPEALKGHNDPLEIALNLLQSENLEVKINRSFILPKDVFHLVSQPHHAQNAYSEIQWSECNALIIVSKCDIAAVLIDWFRGLKFNNNVAPSILLFEPDFLLCQISTQGVLQLAESQGAMQAVAQVLLHGHLNWRKLILIHDSTIAPIHLSKLQLAMSHYSILVQVLEMDLLQKGGNLTQGLLSALSADTPHHIVLSLKKPELTKVLYQARELNLFQAHHYWVLLTSASCAEALGEPVPSESNVLLVVMTHIHRGNMLQPLCSRHMLDDSTNRTMRTSHLLAVGIHVLLNMKFTSTENKLGSLCETSSNALLTGPIDRTQDKLSVWTADGNVTFDLSNGLLVSTGFQVCSTDKYSPDGYSVVARWSSSQGAQTLDGPLYRNLFMDFSNTKNRLIVSTREGPPFVMRETGENGTTYKGLCIDILNELARSLSFKYTIVEVEDHKWGSRDENLEWNGVVGEVLRERAAIGVGPLSLMSERKEVVDFTTPFAEEGVTFMMMKPGPDPNAIFQLFRPFQPVVWLCLALTALVFMLAIYVVERTSPFSGQRRGVWETIWAVYGYGVGQGTAFDLNSSSARLVLGTFWVVIIIVTSTYTADLAAVLTVNTQEEQINSISELASQSEILPLIELGTNLETLFLTATSGIYHDISKLMVNMPKVTNSQDARKLVEERNMAYLADMSQIDYIVGEECDKFVRAESVFNSGGVAFIVPKGAPYLDAFNSIIVKLLEAGILDEWRRKWWSHDGLTCKPEARLGTGKNLGVIYLAGPFFVFAGASGLGFLLAGVEWAWRTDRFHRLVTYLCAKQKYGVDWAKCSSAKPTVSQDIE</sequence>
<evidence type="ECO:0000256" key="10">
    <source>
        <dbReference type="ARBA" id="ARBA00023286"/>
    </source>
</evidence>
<keyword evidence="16" id="KW-0732">Signal</keyword>
<feature type="binding site" evidence="12">
    <location>
        <position position="514"/>
    </location>
    <ligand>
        <name>L-glutamate</name>
        <dbReference type="ChEBI" id="CHEBI:29985"/>
    </ligand>
</feature>
<keyword evidence="11" id="KW-0407">Ion channel</keyword>
<keyword evidence="20" id="KW-1185">Reference proteome</keyword>
<keyword evidence="3" id="KW-1003">Cell membrane</keyword>
<evidence type="ECO:0000256" key="12">
    <source>
        <dbReference type="PIRSR" id="PIRSR601508-1"/>
    </source>
</evidence>
<feature type="domain" description="Ionotropic glutamate receptor L-glutamate and glycine-binding" evidence="18">
    <location>
        <begin position="438"/>
        <end position="498"/>
    </location>
</feature>
<dbReference type="SMART" id="SM00918">
    <property type="entry name" value="Lig_chan-Glu_bd"/>
    <property type="match status" value="1"/>
</dbReference>
<evidence type="ECO:0000256" key="16">
    <source>
        <dbReference type="SAM" id="SignalP"/>
    </source>
</evidence>
<reference evidence="19" key="1">
    <citation type="journal article" date="2023" name="G3 (Bethesda)">
        <title>A reference genome for the long-term kleptoplast-retaining sea slug Elysia crispata morphotype clarki.</title>
        <authorList>
            <person name="Eastman K.E."/>
            <person name="Pendleton A.L."/>
            <person name="Shaikh M.A."/>
            <person name="Suttiyut T."/>
            <person name="Ogas R."/>
            <person name="Tomko P."/>
            <person name="Gavelis G."/>
            <person name="Widhalm J.R."/>
            <person name="Wisecaver J.H."/>
        </authorList>
    </citation>
    <scope>NUCLEOTIDE SEQUENCE</scope>
    <source>
        <strain evidence="19">ECLA1</strain>
    </source>
</reference>
<evidence type="ECO:0000256" key="7">
    <source>
        <dbReference type="ARBA" id="ARBA00023136"/>
    </source>
</evidence>
<dbReference type="Gene3D" id="1.10.287.70">
    <property type="match status" value="1"/>
</dbReference>
<feature type="binding site" evidence="12">
    <location>
        <position position="507"/>
    </location>
    <ligand>
        <name>L-glutamate</name>
        <dbReference type="ChEBI" id="CHEBI:29985"/>
    </ligand>
</feature>
<comment type="subcellular location">
    <subcellularLocation>
        <location evidence="1">Cell membrane</location>
        <topology evidence="1">Multi-pass membrane protein</topology>
    </subcellularLocation>
</comment>
<evidence type="ECO:0000256" key="2">
    <source>
        <dbReference type="ARBA" id="ARBA00022448"/>
    </source>
</evidence>
<feature type="domain" description="Ionotropic glutamate receptor C-terminal" evidence="17">
    <location>
        <begin position="428"/>
        <end position="776"/>
    </location>
</feature>
<dbReference type="InterPro" id="IPR001508">
    <property type="entry name" value="Iono_Glu_rcpt_met"/>
</dbReference>
<evidence type="ECO:0000256" key="9">
    <source>
        <dbReference type="ARBA" id="ARBA00023180"/>
    </source>
</evidence>
<dbReference type="InterPro" id="IPR019594">
    <property type="entry name" value="Glu/Gly-bd"/>
</dbReference>
<protein>
    <recommendedName>
        <fullName evidence="21">Glutamate receptor</fullName>
    </recommendedName>
</protein>
<evidence type="ECO:0000313" key="20">
    <source>
        <dbReference type="Proteomes" id="UP001283361"/>
    </source>
</evidence>
<feature type="site" description="Crucial to convey clamshell closure to channel opening" evidence="13">
    <location>
        <position position="645"/>
    </location>
</feature>
<feature type="chain" id="PRO_5041905012" description="Glutamate receptor" evidence="16">
    <location>
        <begin position="19"/>
        <end position="859"/>
    </location>
</feature>
<evidence type="ECO:0000256" key="4">
    <source>
        <dbReference type="ARBA" id="ARBA00022692"/>
    </source>
</evidence>
<dbReference type="Gene3D" id="3.40.190.10">
    <property type="entry name" value="Periplasmic binding protein-like II"/>
    <property type="match status" value="2"/>
</dbReference>
<dbReference type="Gene3D" id="3.40.50.2300">
    <property type="match status" value="1"/>
</dbReference>
<feature type="binding site" evidence="12">
    <location>
        <position position="509"/>
    </location>
    <ligand>
        <name>L-glutamate</name>
        <dbReference type="ChEBI" id="CHEBI:29985"/>
    </ligand>
</feature>
<evidence type="ECO:0000313" key="19">
    <source>
        <dbReference type="EMBL" id="KAK3760687.1"/>
    </source>
</evidence>
<evidence type="ECO:0000256" key="3">
    <source>
        <dbReference type="ARBA" id="ARBA00022475"/>
    </source>
</evidence>
<dbReference type="GO" id="GO:0005886">
    <property type="term" value="C:plasma membrane"/>
    <property type="evidence" value="ECO:0007669"/>
    <property type="project" value="UniProtKB-SubCell"/>
</dbReference>
<keyword evidence="9" id="KW-0325">Glycoprotein</keyword>
<dbReference type="GO" id="GO:0015276">
    <property type="term" value="F:ligand-gated monoatomic ion channel activity"/>
    <property type="evidence" value="ECO:0007669"/>
    <property type="project" value="InterPro"/>
</dbReference>
<keyword evidence="4 15" id="KW-0812">Transmembrane</keyword>
<dbReference type="AlphaFoldDB" id="A0AAE0Z0U9"/>
<keyword evidence="8" id="KW-0675">Receptor</keyword>
<feature type="disulfide bond" evidence="14">
    <location>
        <begin position="724"/>
        <end position="781"/>
    </location>
</feature>
<feature type="binding site" evidence="12">
    <location>
        <position position="712"/>
    </location>
    <ligand>
        <name>L-glutamate</name>
        <dbReference type="ChEBI" id="CHEBI:29985"/>
    </ligand>
</feature>
<feature type="site" description="Interaction with the cone snail toxin Con-ikot-ikot" evidence="13">
    <location>
        <position position="759"/>
    </location>
</feature>
<feature type="signal peptide" evidence="16">
    <location>
        <begin position="1"/>
        <end position="18"/>
    </location>
</feature>
<organism evidence="19 20">
    <name type="scientific">Elysia crispata</name>
    <name type="common">lettuce slug</name>
    <dbReference type="NCBI Taxonomy" id="231223"/>
    <lineage>
        <taxon>Eukaryota</taxon>
        <taxon>Metazoa</taxon>
        <taxon>Spiralia</taxon>
        <taxon>Lophotrochozoa</taxon>
        <taxon>Mollusca</taxon>
        <taxon>Gastropoda</taxon>
        <taxon>Heterobranchia</taxon>
        <taxon>Euthyneura</taxon>
        <taxon>Panpulmonata</taxon>
        <taxon>Sacoglossa</taxon>
        <taxon>Placobranchoidea</taxon>
        <taxon>Plakobranchidae</taxon>
        <taxon>Elysia</taxon>
    </lineage>
</organism>
<evidence type="ECO:0000256" key="14">
    <source>
        <dbReference type="PIRSR" id="PIRSR601508-3"/>
    </source>
</evidence>
<evidence type="ECO:0008006" key="21">
    <source>
        <dbReference type="Google" id="ProtNLM"/>
    </source>
</evidence>
<evidence type="ECO:0000259" key="18">
    <source>
        <dbReference type="SMART" id="SM00918"/>
    </source>
</evidence>
<name>A0AAE0Z0U9_9GAST</name>
<dbReference type="SMART" id="SM00079">
    <property type="entry name" value="PBPe"/>
    <property type="match status" value="1"/>
</dbReference>
<dbReference type="FunFam" id="3.40.190.10:FF:000024">
    <property type="entry name" value="Glutamate receptor, ionotropic, delta 1"/>
    <property type="match status" value="1"/>
</dbReference>
<comment type="caution">
    <text evidence="19">The sequence shown here is derived from an EMBL/GenBank/DDBJ whole genome shotgun (WGS) entry which is preliminary data.</text>
</comment>
<feature type="site" description="Interaction with the cone snail toxin Con-ikot-ikot" evidence="13">
    <location>
        <position position="483"/>
    </location>
</feature>
<feature type="transmembrane region" description="Helical" evidence="15">
    <location>
        <begin position="795"/>
        <end position="818"/>
    </location>
</feature>
<evidence type="ECO:0000256" key="8">
    <source>
        <dbReference type="ARBA" id="ARBA00023170"/>
    </source>
</evidence>
<evidence type="ECO:0000256" key="6">
    <source>
        <dbReference type="ARBA" id="ARBA00023065"/>
    </source>
</evidence>
<evidence type="ECO:0000256" key="15">
    <source>
        <dbReference type="SAM" id="Phobius"/>
    </source>
</evidence>
<dbReference type="EMBL" id="JAWDGP010004964">
    <property type="protein sequence ID" value="KAK3760687.1"/>
    <property type="molecule type" value="Genomic_DNA"/>
</dbReference>
<keyword evidence="2" id="KW-0813">Transport</keyword>
<feature type="transmembrane region" description="Helical" evidence="15">
    <location>
        <begin position="553"/>
        <end position="572"/>
    </location>
</feature>
<keyword evidence="7 15" id="KW-0472">Membrane</keyword>
<accession>A0AAE0Z0U9</accession>